<dbReference type="PANTHER" id="PTHR34962">
    <property type="entry name" value="EMBRYO DEFECTIVE 1703-RELATED"/>
    <property type="match status" value="1"/>
</dbReference>
<keyword evidence="2" id="KW-0812">Transmembrane</keyword>
<evidence type="ECO:0000313" key="4">
    <source>
        <dbReference type="Proteomes" id="UP001154282"/>
    </source>
</evidence>
<feature type="region of interest" description="Disordered" evidence="1">
    <location>
        <begin position="1"/>
        <end position="23"/>
    </location>
</feature>
<feature type="compositionally biased region" description="Polar residues" evidence="1">
    <location>
        <begin position="363"/>
        <end position="372"/>
    </location>
</feature>
<dbReference type="PANTHER" id="PTHR34962:SF3">
    <property type="entry name" value="ABC SUBFAMILY C PROTEIN"/>
    <property type="match status" value="1"/>
</dbReference>
<organism evidence="3 4">
    <name type="scientific">Linum tenue</name>
    <dbReference type="NCBI Taxonomy" id="586396"/>
    <lineage>
        <taxon>Eukaryota</taxon>
        <taxon>Viridiplantae</taxon>
        <taxon>Streptophyta</taxon>
        <taxon>Embryophyta</taxon>
        <taxon>Tracheophyta</taxon>
        <taxon>Spermatophyta</taxon>
        <taxon>Magnoliopsida</taxon>
        <taxon>eudicotyledons</taxon>
        <taxon>Gunneridae</taxon>
        <taxon>Pentapetalae</taxon>
        <taxon>rosids</taxon>
        <taxon>fabids</taxon>
        <taxon>Malpighiales</taxon>
        <taxon>Linaceae</taxon>
        <taxon>Linum</taxon>
    </lineage>
</organism>
<reference evidence="3" key="1">
    <citation type="submission" date="2022-08" db="EMBL/GenBank/DDBJ databases">
        <authorList>
            <person name="Gutierrez-Valencia J."/>
        </authorList>
    </citation>
    <scope>NUCLEOTIDE SEQUENCE</scope>
</reference>
<evidence type="ECO:0000256" key="2">
    <source>
        <dbReference type="SAM" id="Phobius"/>
    </source>
</evidence>
<feature type="region of interest" description="Disordered" evidence="1">
    <location>
        <begin position="269"/>
        <end position="416"/>
    </location>
</feature>
<accession>A0AAV0P8T1</accession>
<feature type="compositionally biased region" description="Polar residues" evidence="1">
    <location>
        <begin position="388"/>
        <end position="397"/>
    </location>
</feature>
<evidence type="ECO:0000256" key="1">
    <source>
        <dbReference type="SAM" id="MobiDB-lite"/>
    </source>
</evidence>
<dbReference type="AlphaFoldDB" id="A0AAV0P8T1"/>
<feature type="transmembrane region" description="Helical" evidence="2">
    <location>
        <begin position="146"/>
        <end position="166"/>
    </location>
</feature>
<comment type="caution">
    <text evidence="3">The sequence shown here is derived from an EMBL/GenBank/DDBJ whole genome shotgun (WGS) entry which is preliminary data.</text>
</comment>
<dbReference type="Proteomes" id="UP001154282">
    <property type="component" value="Unassembled WGS sequence"/>
</dbReference>
<gene>
    <name evidence="3" type="ORF">LITE_LOCUS37439</name>
</gene>
<name>A0AAV0P8T1_9ROSI</name>
<keyword evidence="2" id="KW-0472">Membrane</keyword>
<proteinExistence type="predicted"/>
<keyword evidence="2" id="KW-1133">Transmembrane helix</keyword>
<keyword evidence="4" id="KW-1185">Reference proteome</keyword>
<feature type="compositionally biased region" description="Polar residues" evidence="1">
    <location>
        <begin position="330"/>
        <end position="343"/>
    </location>
</feature>
<sequence>MAGASRASLSFASPPAVTTVASTSGGRFRLRPILVASSCPSFPSRSLRRKNYLRPKILKTLTKPSPTAPPLPEIAAPAEELELPVAPPPQLEQVDDAPLDEAPKEEVLPAGEMEEVESYRALETVDNAGNLGGSIGKLPVNSVLKFAVFLLGCFVLETAVVVLFFGSPEKEERLRSLDKRRNLGSQFGNVGYIGDDGELEEKVNEIRAMAREARKSEKWQVVESEQEIGIEKEVSERLVKLQKKLDSKRDKLPGPIVDSLGLSANHEDDVVGEDESVPLMFKKKPRFRSPSVNPRGTPKGFSGSVRGKDLNGASRQGGFGVSKNDKSMKAGSSGTSSLRNGGNSRKESESGAVQEATEGVPTTEVTKSQRSGIENYKIGSVTRDRQETNINPDSADSLSGDGGVDGTQKPVKSNLKDKKADLETNIWWSKLPYVMAILMRRGVEDEGEEGLFVVRQSSEAANEGNSYTLAFQDRSDANNFCFLLESFFEGLGDFSADIVPLSVRELTEAMKSDTKKVLVVKKGQLKLYAGQPFNEVERALQSLIEENQSE</sequence>
<evidence type="ECO:0000313" key="3">
    <source>
        <dbReference type="EMBL" id="CAI0467444.1"/>
    </source>
</evidence>
<dbReference type="EMBL" id="CAMGYJ010000008">
    <property type="protein sequence ID" value="CAI0467444.1"/>
    <property type="molecule type" value="Genomic_DNA"/>
</dbReference>
<protein>
    <submittedName>
        <fullName evidence="3">Uncharacterized protein</fullName>
    </submittedName>
</protein>